<dbReference type="EMBL" id="JBJQOH010000002">
    <property type="protein sequence ID" value="KAL3697143.1"/>
    <property type="molecule type" value="Genomic_DNA"/>
</dbReference>
<evidence type="ECO:0000313" key="2">
    <source>
        <dbReference type="EMBL" id="KAL3697143.1"/>
    </source>
</evidence>
<accession>A0ABD3I097</accession>
<evidence type="ECO:0000256" key="1">
    <source>
        <dbReference type="SAM" id="MobiDB-lite"/>
    </source>
</evidence>
<name>A0ABD3I097_9MARC</name>
<dbReference type="Proteomes" id="UP001633002">
    <property type="component" value="Unassembled WGS sequence"/>
</dbReference>
<dbReference type="AlphaFoldDB" id="A0ABD3I097"/>
<proteinExistence type="predicted"/>
<sequence>MRLLSKENELMKKELRDAKAWRLRSKERWFREGEAPSRMSHVRGLLHSGSRKPPSSKRKAVSSSETNDYSTSESSSEEEMP</sequence>
<comment type="caution">
    <text evidence="2">The sequence shown here is derived from an EMBL/GenBank/DDBJ whole genome shotgun (WGS) entry which is preliminary data.</text>
</comment>
<organism evidence="2 3">
    <name type="scientific">Riccia sorocarpa</name>
    <dbReference type="NCBI Taxonomy" id="122646"/>
    <lineage>
        <taxon>Eukaryota</taxon>
        <taxon>Viridiplantae</taxon>
        <taxon>Streptophyta</taxon>
        <taxon>Embryophyta</taxon>
        <taxon>Marchantiophyta</taxon>
        <taxon>Marchantiopsida</taxon>
        <taxon>Marchantiidae</taxon>
        <taxon>Marchantiales</taxon>
        <taxon>Ricciaceae</taxon>
        <taxon>Riccia</taxon>
    </lineage>
</organism>
<protein>
    <submittedName>
        <fullName evidence="2">Uncharacterized protein</fullName>
    </submittedName>
</protein>
<feature type="region of interest" description="Disordered" evidence="1">
    <location>
        <begin position="32"/>
        <end position="81"/>
    </location>
</feature>
<keyword evidence="3" id="KW-1185">Reference proteome</keyword>
<gene>
    <name evidence="2" type="ORF">R1sor_011219</name>
</gene>
<reference evidence="2 3" key="1">
    <citation type="submission" date="2024-09" db="EMBL/GenBank/DDBJ databases">
        <title>Chromosome-scale assembly of Riccia sorocarpa.</title>
        <authorList>
            <person name="Paukszto L."/>
        </authorList>
    </citation>
    <scope>NUCLEOTIDE SEQUENCE [LARGE SCALE GENOMIC DNA]</scope>
    <source>
        <strain evidence="2">LP-2024</strain>
        <tissue evidence="2">Aerial parts of the thallus</tissue>
    </source>
</reference>
<evidence type="ECO:0000313" key="3">
    <source>
        <dbReference type="Proteomes" id="UP001633002"/>
    </source>
</evidence>
<feature type="compositionally biased region" description="Low complexity" evidence="1">
    <location>
        <begin position="61"/>
        <end position="74"/>
    </location>
</feature>